<feature type="chain" id="PRO_5003671038" evidence="2">
    <location>
        <begin position="20"/>
        <end position="120"/>
    </location>
</feature>
<feature type="signal peptide" evidence="2">
    <location>
        <begin position="1"/>
        <end position="19"/>
    </location>
</feature>
<keyword evidence="2" id="KW-0732">Signal</keyword>
<organism evidence="3 4">
    <name type="scientific">Nematocida parisii (strain ERTm3)</name>
    <name type="common">Nematode killer fungus</name>
    <dbReference type="NCBI Taxonomy" id="935791"/>
    <lineage>
        <taxon>Eukaryota</taxon>
        <taxon>Fungi</taxon>
        <taxon>Fungi incertae sedis</taxon>
        <taxon>Microsporidia</taxon>
        <taxon>Nematocida</taxon>
    </lineage>
</organism>
<evidence type="ECO:0000256" key="2">
    <source>
        <dbReference type="SAM" id="SignalP"/>
    </source>
</evidence>
<keyword evidence="1" id="KW-0812">Transmembrane</keyword>
<dbReference type="OrthoDB" id="10315653at2759"/>
<keyword evidence="1" id="KW-1133">Transmembrane helix</keyword>
<sequence>MPALLLCLVALCWVDGSACAPQNGVLSSSAGLGGLYTDKIAHIDENSSEEDEKEDASFEIIQNIPENIVLSFLFLCCGIIGYYIGVYLERLFMYADYIKKKISWYCRGAFLTRQEAPAAL</sequence>
<reference evidence="3" key="1">
    <citation type="submission" date="2011-01" db="EMBL/GenBank/DDBJ databases">
        <title>The Genome Sequence of Nematocida parisii strain ERTm3.</title>
        <authorList>
            <consortium name="The Broad Institute Genome Sequencing Platform"/>
            <consortium name="The Broad Institute Genome Sequencing Center for Infectious Disease"/>
            <person name="Cuomo C."/>
            <person name="Troemel E."/>
            <person name="Young S.K."/>
            <person name="Zeng Q."/>
            <person name="Gargeya S."/>
            <person name="Fitzgerald M."/>
            <person name="Haas B."/>
            <person name="Abouelleil A."/>
            <person name="Alvarado L."/>
            <person name="Arachchi H.M."/>
            <person name="Berlin A."/>
            <person name="Chapman S.B."/>
            <person name="Gearin G."/>
            <person name="Goldberg J."/>
            <person name="Griggs A."/>
            <person name="Gujja S."/>
            <person name="Hansen M."/>
            <person name="Heiman D."/>
            <person name="Howarth C."/>
            <person name="Larimer J."/>
            <person name="Lui A."/>
            <person name="MacDonald P.J.P."/>
            <person name="McCowen C."/>
            <person name="Montmayeur A."/>
            <person name="Murphy C."/>
            <person name="Neiman D."/>
            <person name="Pearson M."/>
            <person name="Priest M."/>
            <person name="Roberts A."/>
            <person name="Saif S."/>
            <person name="Shea T."/>
            <person name="Sisk P."/>
            <person name="Stolte C."/>
            <person name="Sykes S."/>
            <person name="Wortman J."/>
            <person name="Nusbaum C."/>
            <person name="Birren B."/>
        </authorList>
    </citation>
    <scope>NUCLEOTIDE SEQUENCE</scope>
    <source>
        <strain evidence="3">ERTm3</strain>
    </source>
</reference>
<evidence type="ECO:0000313" key="3">
    <source>
        <dbReference type="EMBL" id="EIJ89203.1"/>
    </source>
</evidence>
<proteinExistence type="predicted"/>
<evidence type="ECO:0000256" key="1">
    <source>
        <dbReference type="SAM" id="Phobius"/>
    </source>
</evidence>
<name>I3EJ06_NEMP3</name>
<dbReference type="EMBL" id="GL870877">
    <property type="protein sequence ID" value="EIJ89203.1"/>
    <property type="molecule type" value="Genomic_DNA"/>
</dbReference>
<gene>
    <name evidence="3" type="ORF">NEQG_01022</name>
</gene>
<protein>
    <submittedName>
        <fullName evidence="3">Uncharacterized protein</fullName>
    </submittedName>
</protein>
<evidence type="ECO:0000313" key="4">
    <source>
        <dbReference type="Proteomes" id="UP000002872"/>
    </source>
</evidence>
<dbReference type="VEuPathDB" id="MicrosporidiaDB:NEQG_01022"/>
<dbReference type="Proteomes" id="UP000002872">
    <property type="component" value="Unassembled WGS sequence"/>
</dbReference>
<dbReference type="HOGENOM" id="CLU_2050252_0_0_1"/>
<keyword evidence="4" id="KW-1185">Reference proteome</keyword>
<accession>I3EJ06</accession>
<dbReference type="InParanoid" id="I3EJ06"/>
<keyword evidence="1" id="KW-0472">Membrane</keyword>
<feature type="transmembrane region" description="Helical" evidence="1">
    <location>
        <begin position="68"/>
        <end position="88"/>
    </location>
</feature>
<dbReference type="AlphaFoldDB" id="I3EJ06"/>